<dbReference type="PATRIC" id="fig|1403316.3.peg.330"/>
<evidence type="ECO:0000256" key="1">
    <source>
        <dbReference type="SAM" id="Phobius"/>
    </source>
</evidence>
<feature type="transmembrane region" description="Helical" evidence="1">
    <location>
        <begin position="25"/>
        <end position="58"/>
    </location>
</feature>
<protein>
    <submittedName>
        <fullName evidence="2">Uncharacterized protein</fullName>
    </submittedName>
</protein>
<keyword evidence="1" id="KW-1133">Transmembrane helix</keyword>
<gene>
    <name evidence="2" type="ORF">PRV_01815</name>
</gene>
<name>U5NFZ8_9MOLU</name>
<sequence>MPIKKIVFSEAPAENSENLSSFKKYFSLFSFSVLFCVGLIFSLSLSFLIFPFLVFFFLATQIAEKISLFINNWRWGSPFGLSFETIAAAFLDDDSFINIEAVFSRRGERNQFKVTKEMIDEKMEKGNNLRVRKKY</sequence>
<reference evidence="2 3" key="1">
    <citation type="journal article" date="2013" name="Genome Announc.">
        <title>Genome Sequence of Mycoplasma parvum (Formerly Eperythrozoon parvum), a Diminutive Hemoplasma of the Pig.</title>
        <authorList>
            <person name="do Nascimento N.C."/>
            <person name="Dos Santos A.P."/>
            <person name="Chu Y."/>
            <person name="Guimaraes A.M."/>
            <person name="Pagliaro A."/>
            <person name="Messick J.B."/>
        </authorList>
    </citation>
    <scope>NUCLEOTIDE SEQUENCE [LARGE SCALE GENOMIC DNA]</scope>
    <source>
        <strain evidence="2 3">Indiana</strain>
    </source>
</reference>
<dbReference type="EMBL" id="CP006771">
    <property type="protein sequence ID" value="AGX89104.1"/>
    <property type="molecule type" value="Genomic_DNA"/>
</dbReference>
<keyword evidence="1" id="KW-0812">Transmembrane</keyword>
<dbReference type="AlphaFoldDB" id="U5NFZ8"/>
<accession>U5NFZ8</accession>
<evidence type="ECO:0000313" key="2">
    <source>
        <dbReference type="EMBL" id="AGX89104.1"/>
    </source>
</evidence>
<keyword evidence="3" id="KW-1185">Reference proteome</keyword>
<evidence type="ECO:0000313" key="3">
    <source>
        <dbReference type="Proteomes" id="UP000017119"/>
    </source>
</evidence>
<proteinExistence type="predicted"/>
<dbReference type="HOGENOM" id="CLU_1883467_0_0_14"/>
<organism evidence="2 3">
    <name type="scientific">Mycoplasma parvum str. Indiana</name>
    <dbReference type="NCBI Taxonomy" id="1403316"/>
    <lineage>
        <taxon>Bacteria</taxon>
        <taxon>Bacillati</taxon>
        <taxon>Mycoplasmatota</taxon>
        <taxon>Mollicutes</taxon>
        <taxon>Mycoplasmataceae</taxon>
        <taxon>Mycoplasma</taxon>
    </lineage>
</organism>
<dbReference type="KEGG" id="mpv:PRV_01815"/>
<dbReference type="STRING" id="1403316.PRV_01815"/>
<keyword evidence="1" id="KW-0472">Membrane</keyword>
<dbReference type="Proteomes" id="UP000017119">
    <property type="component" value="Chromosome"/>
</dbReference>